<sequence length="86" mass="10394">MILKYAFLAFVFWLLYKLVFDFIVPVYQSTKHVRRQMGDIQEHLRRQYQQQEQAQRQAAQAQQQQQQRATAPKADKGDYLDFEEIK</sequence>
<gene>
    <name evidence="3" type="ORF">FEF09_00300</name>
</gene>
<dbReference type="Proteomes" id="UP000318815">
    <property type="component" value="Unassembled WGS sequence"/>
</dbReference>
<dbReference type="OrthoDB" id="680848at2"/>
<evidence type="ECO:0000256" key="1">
    <source>
        <dbReference type="SAM" id="MobiDB-lite"/>
    </source>
</evidence>
<keyword evidence="4" id="KW-1185">Reference proteome</keyword>
<evidence type="ECO:0000313" key="3">
    <source>
        <dbReference type="EMBL" id="TWW02284.1"/>
    </source>
</evidence>
<feature type="compositionally biased region" description="Low complexity" evidence="1">
    <location>
        <begin position="48"/>
        <end position="69"/>
    </location>
</feature>
<dbReference type="AlphaFoldDB" id="A0A5C6LZY2"/>
<organism evidence="3 4">
    <name type="scientific">Chitinophaga pinensis</name>
    <dbReference type="NCBI Taxonomy" id="79329"/>
    <lineage>
        <taxon>Bacteria</taxon>
        <taxon>Pseudomonadati</taxon>
        <taxon>Bacteroidota</taxon>
        <taxon>Chitinophagia</taxon>
        <taxon>Chitinophagales</taxon>
        <taxon>Chitinophagaceae</taxon>
        <taxon>Chitinophaga</taxon>
    </lineage>
</organism>
<proteinExistence type="predicted"/>
<evidence type="ECO:0000313" key="4">
    <source>
        <dbReference type="Proteomes" id="UP000318815"/>
    </source>
</evidence>
<dbReference type="EMBL" id="VOHS01000001">
    <property type="protein sequence ID" value="TWW02284.1"/>
    <property type="molecule type" value="Genomic_DNA"/>
</dbReference>
<reference evidence="3 4" key="1">
    <citation type="submission" date="2019-08" db="EMBL/GenBank/DDBJ databases">
        <title>Whole genome sequencing of chitin degrading bacteria Chitinophaga pinensis YS16.</title>
        <authorList>
            <person name="Singh R.P."/>
            <person name="Manchanda G."/>
            <person name="Maurya I.K."/>
            <person name="Joshi N.K."/>
            <person name="Srivastava A.K."/>
        </authorList>
    </citation>
    <scope>NUCLEOTIDE SEQUENCE [LARGE SCALE GENOMIC DNA]</scope>
    <source>
        <strain evidence="3 4">YS-16</strain>
    </source>
</reference>
<accession>A0A5C6LZY2</accession>
<evidence type="ECO:0000256" key="2">
    <source>
        <dbReference type="SAM" id="Phobius"/>
    </source>
</evidence>
<dbReference type="InterPro" id="IPR032272">
    <property type="entry name" value="DUF4834"/>
</dbReference>
<feature type="region of interest" description="Disordered" evidence="1">
    <location>
        <begin position="48"/>
        <end position="86"/>
    </location>
</feature>
<comment type="caution">
    <text evidence="3">The sequence shown here is derived from an EMBL/GenBank/DDBJ whole genome shotgun (WGS) entry which is preliminary data.</text>
</comment>
<dbReference type="RefSeq" id="WP_012788322.1">
    <property type="nucleotide sequence ID" value="NZ_VOHS01000001.1"/>
</dbReference>
<keyword evidence="2" id="KW-0472">Membrane</keyword>
<keyword evidence="2" id="KW-0812">Transmembrane</keyword>
<dbReference type="OMA" id="AIFIYKF"/>
<dbReference type="Pfam" id="PF16118">
    <property type="entry name" value="DUF4834"/>
    <property type="match status" value="1"/>
</dbReference>
<feature type="transmembrane region" description="Helical" evidence="2">
    <location>
        <begin position="6"/>
        <end position="27"/>
    </location>
</feature>
<name>A0A5C6LZY2_9BACT</name>
<keyword evidence="2" id="KW-1133">Transmembrane helix</keyword>
<feature type="compositionally biased region" description="Basic and acidic residues" evidence="1">
    <location>
        <begin position="73"/>
        <end position="86"/>
    </location>
</feature>
<protein>
    <submittedName>
        <fullName evidence="3">DUF4834 family protein</fullName>
    </submittedName>
</protein>